<name>A0ACC2TDM3_9FUNG</name>
<gene>
    <name evidence="1" type="primary">SRV2_1</name>
    <name evidence="1" type="ORF">DSO57_1024819</name>
</gene>
<keyword evidence="2" id="KW-1185">Reference proteome</keyword>
<dbReference type="Proteomes" id="UP001165960">
    <property type="component" value="Unassembled WGS sequence"/>
</dbReference>
<proteinExistence type="predicted"/>
<dbReference type="EMBL" id="QTSX02002976">
    <property type="protein sequence ID" value="KAJ9072676.1"/>
    <property type="molecule type" value="Genomic_DNA"/>
</dbReference>
<sequence length="485" mass="53052">MSEHSSTLAVLLKRLEVATSRIEELALTKTKTTKFFQDDFPAIDAVASPTAAEDPTFLKAYDTMVIPSVEKYAELSAAVGGVVLEQSKLVKELFLVHQKRFLLIAAKSNKPASDQLDKLFQPCQDTVKAIVSHVEANRPSKLFNHLSTVSSGIPAVSWVIVEPETATCVKELTDSAQFFAYKVIKAFKDGDRTHVDWANAFVHMLNQLHAYVKQYHKTGLTWNPHGQDASAYNENAASQKPGSPRPPPPPKPSSLRSLTEPANPGSVFSEINKGDAITAGLKKVEKSQMTHKNPNLRGESETSMTPPARSSARPSHKHGKEPESASKSGKDPEVKLDGHKWLVQYYTGGNVVVEPTELKQIVYVFNCTSTTIQIKGKCNGVVLDSSKKSGVVLDTAMASVDIINSQSCQVQIMQYTPTVVVDKTDGLQLYLSKDCLDVEILTAKSSQVNVLLPSDDDDFSEKAISEQFKTTIVDGKVVTVPMEHE</sequence>
<comment type="caution">
    <text evidence="1">The sequence shown here is derived from an EMBL/GenBank/DDBJ whole genome shotgun (WGS) entry which is preliminary data.</text>
</comment>
<accession>A0ACC2TDM3</accession>
<reference evidence="1" key="1">
    <citation type="submission" date="2022-04" db="EMBL/GenBank/DDBJ databases">
        <title>Genome of the entomopathogenic fungus Entomophthora muscae.</title>
        <authorList>
            <person name="Elya C."/>
            <person name="Lovett B.R."/>
            <person name="Lee E."/>
            <person name="Macias A.M."/>
            <person name="Hajek A.E."/>
            <person name="De Bivort B.L."/>
            <person name="Kasson M.T."/>
            <person name="De Fine Licht H.H."/>
            <person name="Stajich J.E."/>
        </authorList>
    </citation>
    <scope>NUCLEOTIDE SEQUENCE</scope>
    <source>
        <strain evidence="1">Berkeley</strain>
    </source>
</reference>
<organism evidence="1 2">
    <name type="scientific">Entomophthora muscae</name>
    <dbReference type="NCBI Taxonomy" id="34485"/>
    <lineage>
        <taxon>Eukaryota</taxon>
        <taxon>Fungi</taxon>
        <taxon>Fungi incertae sedis</taxon>
        <taxon>Zoopagomycota</taxon>
        <taxon>Entomophthoromycotina</taxon>
        <taxon>Entomophthoromycetes</taxon>
        <taxon>Entomophthorales</taxon>
        <taxon>Entomophthoraceae</taxon>
        <taxon>Entomophthora</taxon>
    </lineage>
</organism>
<protein>
    <submittedName>
        <fullName evidence="1">Suppressor of rasval19</fullName>
    </submittedName>
</protein>
<evidence type="ECO:0000313" key="1">
    <source>
        <dbReference type="EMBL" id="KAJ9072676.1"/>
    </source>
</evidence>
<evidence type="ECO:0000313" key="2">
    <source>
        <dbReference type="Proteomes" id="UP001165960"/>
    </source>
</evidence>